<dbReference type="SMART" id="SM00360">
    <property type="entry name" value="RRM"/>
    <property type="match status" value="1"/>
</dbReference>
<feature type="compositionally biased region" description="Gly residues" evidence="3">
    <location>
        <begin position="189"/>
        <end position="201"/>
    </location>
</feature>
<dbReference type="PROSITE" id="PS50102">
    <property type="entry name" value="RRM"/>
    <property type="match status" value="1"/>
</dbReference>
<organism evidence="5">
    <name type="scientific">Oppiella nova</name>
    <dbReference type="NCBI Taxonomy" id="334625"/>
    <lineage>
        <taxon>Eukaryota</taxon>
        <taxon>Metazoa</taxon>
        <taxon>Ecdysozoa</taxon>
        <taxon>Arthropoda</taxon>
        <taxon>Chelicerata</taxon>
        <taxon>Arachnida</taxon>
        <taxon>Acari</taxon>
        <taxon>Acariformes</taxon>
        <taxon>Sarcoptiformes</taxon>
        <taxon>Oribatida</taxon>
        <taxon>Brachypylina</taxon>
        <taxon>Oppioidea</taxon>
        <taxon>Oppiidae</taxon>
        <taxon>Oppiella</taxon>
    </lineage>
</organism>
<evidence type="ECO:0000256" key="1">
    <source>
        <dbReference type="ARBA" id="ARBA00022884"/>
    </source>
</evidence>
<dbReference type="EMBL" id="CAJPVJ010006895">
    <property type="protein sequence ID" value="CAG2170826.1"/>
    <property type="molecule type" value="Genomic_DNA"/>
</dbReference>
<gene>
    <name evidence="5" type="ORF">ONB1V03_LOCUS10292</name>
</gene>
<dbReference type="SUPFAM" id="SSF54928">
    <property type="entry name" value="RNA-binding domain, RBD"/>
    <property type="match status" value="1"/>
</dbReference>
<dbReference type="AlphaFoldDB" id="A0A7R9QQR1"/>
<dbReference type="InterPro" id="IPR012677">
    <property type="entry name" value="Nucleotide-bd_a/b_plait_sf"/>
</dbReference>
<evidence type="ECO:0000313" key="6">
    <source>
        <dbReference type="Proteomes" id="UP000728032"/>
    </source>
</evidence>
<evidence type="ECO:0000256" key="2">
    <source>
        <dbReference type="PROSITE-ProRule" id="PRU00176"/>
    </source>
</evidence>
<feature type="region of interest" description="Disordered" evidence="3">
    <location>
        <begin position="16"/>
        <end position="88"/>
    </location>
</feature>
<feature type="domain" description="RRM" evidence="4">
    <location>
        <begin position="100"/>
        <end position="177"/>
    </location>
</feature>
<feature type="compositionally biased region" description="Basic residues" evidence="3">
    <location>
        <begin position="20"/>
        <end position="30"/>
    </location>
</feature>
<evidence type="ECO:0000259" key="4">
    <source>
        <dbReference type="PROSITE" id="PS50102"/>
    </source>
</evidence>
<dbReference type="Pfam" id="PF00076">
    <property type="entry name" value="RRM_1"/>
    <property type="match status" value="1"/>
</dbReference>
<dbReference type="Gene3D" id="3.30.70.330">
    <property type="match status" value="1"/>
</dbReference>
<keyword evidence="1 2" id="KW-0694">RNA-binding</keyword>
<evidence type="ECO:0000256" key="3">
    <source>
        <dbReference type="SAM" id="MobiDB-lite"/>
    </source>
</evidence>
<accession>A0A7R9QQR1</accession>
<dbReference type="GO" id="GO:0006406">
    <property type="term" value="P:mRNA export from nucleus"/>
    <property type="evidence" value="ECO:0007669"/>
    <property type="project" value="TreeGrafter"/>
</dbReference>
<dbReference type="GO" id="GO:0003729">
    <property type="term" value="F:mRNA binding"/>
    <property type="evidence" value="ECO:0007669"/>
    <property type="project" value="TreeGrafter"/>
</dbReference>
<sequence length="217" mass="22887">MAEKIDMSLDDIIKRDRIRGGGRGRGRGGARRGGTGGGGGGSGLQQKSRTQFKRSFSGRFNSSGGQQRGNRRFSGGGSRQSVGGGGTGAWLQRKGSALTCRLHVSNLAYTVTDEDLFELFASFGPLKKSTVHYDQYGRSLGTAELLFELKFDAIKAMDQYNGVPLDGRPMRIRVIGAKMNEENESSGGFSRGRGGGGRGGGAPPPAPPPPPAVSELH</sequence>
<dbReference type="InterPro" id="IPR035979">
    <property type="entry name" value="RBD_domain_sf"/>
</dbReference>
<keyword evidence="6" id="KW-1185">Reference proteome</keyword>
<dbReference type="OrthoDB" id="1049195at2759"/>
<dbReference type="InterPro" id="IPR051229">
    <property type="entry name" value="ALYREF_mRNA_export"/>
</dbReference>
<feature type="compositionally biased region" description="Gly residues" evidence="3">
    <location>
        <begin position="31"/>
        <end position="43"/>
    </location>
</feature>
<dbReference type="EMBL" id="OC921720">
    <property type="protein sequence ID" value="CAD7653639.1"/>
    <property type="molecule type" value="Genomic_DNA"/>
</dbReference>
<name>A0A7R9QQR1_9ACAR</name>
<reference evidence="5" key="1">
    <citation type="submission" date="2020-11" db="EMBL/GenBank/DDBJ databases">
        <authorList>
            <person name="Tran Van P."/>
        </authorList>
    </citation>
    <scope>NUCLEOTIDE SEQUENCE</scope>
</reference>
<dbReference type="CDD" id="cd12680">
    <property type="entry name" value="RRM_THOC4"/>
    <property type="match status" value="1"/>
</dbReference>
<dbReference type="InterPro" id="IPR000504">
    <property type="entry name" value="RRM_dom"/>
</dbReference>
<dbReference type="Proteomes" id="UP000728032">
    <property type="component" value="Unassembled WGS sequence"/>
</dbReference>
<feature type="compositionally biased region" description="Low complexity" evidence="3">
    <location>
        <begin position="54"/>
        <end position="65"/>
    </location>
</feature>
<feature type="region of interest" description="Disordered" evidence="3">
    <location>
        <begin position="178"/>
        <end position="217"/>
    </location>
</feature>
<feature type="compositionally biased region" description="Gly residues" evidence="3">
    <location>
        <begin position="74"/>
        <end position="88"/>
    </location>
</feature>
<dbReference type="PANTHER" id="PTHR19965:SF82">
    <property type="entry name" value="THO COMPLEX SUBUNIT 4"/>
    <property type="match status" value="1"/>
</dbReference>
<dbReference type="GO" id="GO:0005634">
    <property type="term" value="C:nucleus"/>
    <property type="evidence" value="ECO:0007669"/>
    <property type="project" value="TreeGrafter"/>
</dbReference>
<protein>
    <recommendedName>
        <fullName evidence="4">RRM domain-containing protein</fullName>
    </recommendedName>
</protein>
<feature type="compositionally biased region" description="Pro residues" evidence="3">
    <location>
        <begin position="202"/>
        <end position="217"/>
    </location>
</feature>
<proteinExistence type="predicted"/>
<dbReference type="PANTHER" id="PTHR19965">
    <property type="entry name" value="RNA AND EXPORT FACTOR BINDING PROTEIN"/>
    <property type="match status" value="1"/>
</dbReference>
<evidence type="ECO:0000313" key="5">
    <source>
        <dbReference type="EMBL" id="CAD7653639.1"/>
    </source>
</evidence>